<keyword evidence="1" id="KW-0812">Transmembrane</keyword>
<reference evidence="2" key="1">
    <citation type="submission" date="2021-01" db="EMBL/GenBank/DDBJ databases">
        <title>Whole genome shotgun sequence of Catellatospora methionotrophica NBRC 14553.</title>
        <authorList>
            <person name="Komaki H."/>
            <person name="Tamura T."/>
        </authorList>
    </citation>
    <scope>NUCLEOTIDE SEQUENCE</scope>
    <source>
        <strain evidence="2">NBRC 14553</strain>
    </source>
</reference>
<keyword evidence="3" id="KW-1185">Reference proteome</keyword>
<name>A0A8J3LH79_9ACTN</name>
<protein>
    <recommendedName>
        <fullName evidence="4">DUF4878 domain-containing protein</fullName>
    </recommendedName>
</protein>
<dbReference type="RefSeq" id="WP_166379448.1">
    <property type="nucleotide sequence ID" value="NZ_BAAATT010000005.1"/>
</dbReference>
<proteinExistence type="predicted"/>
<keyword evidence="1" id="KW-0472">Membrane</keyword>
<sequence>MSEKPPPRKMPWFAIVAVLAICLATPTYFVYSFIADRRTVQELPPPAAAYLDALIAGDRAKGYELLCEHRRDQVPLERWRADRNMEPHVTGYRVIAGRVSRPSEGPVGYSVEVELRYSDSHLEQVALPMVEEDSGWKVCTDRGY</sequence>
<organism evidence="2 3">
    <name type="scientific">Catellatospora methionotrophica</name>
    <dbReference type="NCBI Taxonomy" id="121620"/>
    <lineage>
        <taxon>Bacteria</taxon>
        <taxon>Bacillati</taxon>
        <taxon>Actinomycetota</taxon>
        <taxon>Actinomycetes</taxon>
        <taxon>Micromonosporales</taxon>
        <taxon>Micromonosporaceae</taxon>
        <taxon>Catellatospora</taxon>
    </lineage>
</organism>
<comment type="caution">
    <text evidence="2">The sequence shown here is derived from an EMBL/GenBank/DDBJ whole genome shotgun (WGS) entry which is preliminary data.</text>
</comment>
<dbReference type="AlphaFoldDB" id="A0A8J3LH79"/>
<evidence type="ECO:0000313" key="3">
    <source>
        <dbReference type="Proteomes" id="UP000660339"/>
    </source>
</evidence>
<keyword evidence="1" id="KW-1133">Transmembrane helix</keyword>
<accession>A0A8J3LH79</accession>
<evidence type="ECO:0000256" key="1">
    <source>
        <dbReference type="SAM" id="Phobius"/>
    </source>
</evidence>
<feature type="transmembrane region" description="Helical" evidence="1">
    <location>
        <begin position="12"/>
        <end position="34"/>
    </location>
</feature>
<dbReference type="Proteomes" id="UP000660339">
    <property type="component" value="Unassembled WGS sequence"/>
</dbReference>
<evidence type="ECO:0000313" key="2">
    <source>
        <dbReference type="EMBL" id="GIG15126.1"/>
    </source>
</evidence>
<dbReference type="EMBL" id="BONJ01000019">
    <property type="protein sequence ID" value="GIG15126.1"/>
    <property type="molecule type" value="Genomic_DNA"/>
</dbReference>
<gene>
    <name evidence="2" type="ORF">Cme02nite_34580</name>
</gene>
<evidence type="ECO:0008006" key="4">
    <source>
        <dbReference type="Google" id="ProtNLM"/>
    </source>
</evidence>